<dbReference type="eggNOG" id="COG2723">
    <property type="taxonomic scope" value="Bacteria"/>
</dbReference>
<proteinExistence type="inferred from homology"/>
<feature type="binding site" evidence="10">
    <location>
        <position position="23"/>
    </location>
    <ligand>
        <name>substrate</name>
    </ligand>
</feature>
<evidence type="ECO:0000313" key="12">
    <source>
        <dbReference type="EMBL" id="SOC53809.1"/>
    </source>
</evidence>
<dbReference type="Gene3D" id="3.20.20.80">
    <property type="entry name" value="Glycosidases"/>
    <property type="match status" value="1"/>
</dbReference>
<gene>
    <name evidence="12" type="ORF">SAMN05421879_102167</name>
</gene>
<comment type="catalytic activity">
    <reaction evidence="1 11">
        <text>Hydrolysis of terminal, non-reducing beta-D-glucosyl residues with release of beta-D-glucose.</text>
        <dbReference type="EC" id="3.2.1.21"/>
    </reaction>
</comment>
<dbReference type="FunFam" id="3.20.20.80:FF:000004">
    <property type="entry name" value="Beta-glucosidase 6-phospho-beta-glucosidase"/>
    <property type="match status" value="1"/>
</dbReference>
<accession>A0A285VIB1</accession>
<keyword evidence="4 11" id="KW-0378">Hydrolase</keyword>
<feature type="binding site" evidence="10">
    <location>
        <position position="299"/>
    </location>
    <ligand>
        <name>substrate</name>
    </ligand>
</feature>
<evidence type="ECO:0000313" key="13">
    <source>
        <dbReference type="Proteomes" id="UP000219688"/>
    </source>
</evidence>
<feature type="active site" description="Nucleophile" evidence="9">
    <location>
        <position position="379"/>
    </location>
</feature>
<dbReference type="InterPro" id="IPR017736">
    <property type="entry name" value="Glyco_hydro_1_beta-glucosidase"/>
</dbReference>
<keyword evidence="7 11" id="KW-0326">Glycosidase</keyword>
<dbReference type="GO" id="GO:0005829">
    <property type="term" value="C:cytosol"/>
    <property type="evidence" value="ECO:0007669"/>
    <property type="project" value="TreeGrafter"/>
</dbReference>
<dbReference type="PANTHER" id="PTHR10353">
    <property type="entry name" value="GLYCOSYL HYDROLASE"/>
    <property type="match status" value="1"/>
</dbReference>
<dbReference type="SUPFAM" id="SSF51445">
    <property type="entry name" value="(Trans)glycosidases"/>
    <property type="match status" value="1"/>
</dbReference>
<evidence type="ECO:0000256" key="10">
    <source>
        <dbReference type="PIRSR" id="PIRSR617736-2"/>
    </source>
</evidence>
<comment type="similarity">
    <text evidence="2 11">Belongs to the glycosyl hydrolase 1 family.</text>
</comment>
<evidence type="ECO:0000256" key="2">
    <source>
        <dbReference type="ARBA" id="ARBA00010838"/>
    </source>
</evidence>
<dbReference type="NCBIfam" id="TIGR03356">
    <property type="entry name" value="BGL"/>
    <property type="match status" value="1"/>
</dbReference>
<keyword evidence="6" id="KW-0119">Carbohydrate metabolism</keyword>
<feature type="binding site" evidence="10">
    <location>
        <position position="167"/>
    </location>
    <ligand>
        <name>substrate</name>
    </ligand>
</feature>
<evidence type="ECO:0000256" key="3">
    <source>
        <dbReference type="ARBA" id="ARBA00012744"/>
    </source>
</evidence>
<dbReference type="GO" id="GO:0030245">
    <property type="term" value="P:cellulose catabolic process"/>
    <property type="evidence" value="ECO:0007669"/>
    <property type="project" value="UniProtKB-KW"/>
</dbReference>
<keyword evidence="13" id="KW-1185">Reference proteome</keyword>
<keyword evidence="8" id="KW-0624">Polysaccharide degradation</keyword>
<feature type="binding site" evidence="10">
    <location>
        <position position="123"/>
    </location>
    <ligand>
        <name>substrate</name>
    </ligand>
</feature>
<evidence type="ECO:0000256" key="11">
    <source>
        <dbReference type="RuleBase" id="RU361175"/>
    </source>
</evidence>
<name>A0A285VIB1_9MICO</name>
<evidence type="ECO:0000256" key="7">
    <source>
        <dbReference type="ARBA" id="ARBA00023295"/>
    </source>
</evidence>
<dbReference type="PANTHER" id="PTHR10353:SF36">
    <property type="entry name" value="LP05116P"/>
    <property type="match status" value="1"/>
</dbReference>
<sequence length="483" mass="53138">MTPGPAPSFPGDFLWGAATASYQIEGAGTADGRSESIWDTFSRMPGKVLHGHDGSTACDHYHRYPDDVALMRELNLTAYRFSLAWTRILPDGRTLNRPGLDFYSRLVDELLGAGVTPWLTLYHWDLPQALEDAGGWPERDTALRFVDYAAAVHDALGDRVHYWTTLNEPWCSAFLGYAAGVHAPGRTEPQAALRAAHHLLLGHGLATQELRRRDPSLSLGLTLNFTDTQPLDPASERDQDAARRLDGLANRFFVEPVTLGAYPQDVLADLGDLWPQDLVQDGDLEVISTPIDVLGVNYYATQAVTAGCPPERAPLAAAQARRHDLPSPSVGSEHVAVVRRGIPVSDMGWEISADGLSDLLLRLHKDYTGPLGVRLTVTENGAAMDDVPDATGYVEDRDRVDYLDRHLRAVHEALARGADVNGYFVWSLLDNFEWAWGYTKRFGIVRVDYDTQRRTPKASARWYADVAGSGLIRSRNGAGVTAE</sequence>
<evidence type="ECO:0000256" key="9">
    <source>
        <dbReference type="PIRSR" id="PIRSR617736-1"/>
    </source>
</evidence>
<feature type="active site" description="Proton donor" evidence="9">
    <location>
        <position position="168"/>
    </location>
</feature>
<dbReference type="PRINTS" id="PR00131">
    <property type="entry name" value="GLHYDRLASE1"/>
</dbReference>
<dbReference type="AlphaFoldDB" id="A0A285VIB1"/>
<dbReference type="InterPro" id="IPR017853">
    <property type="entry name" value="GH"/>
</dbReference>
<evidence type="ECO:0000256" key="1">
    <source>
        <dbReference type="ARBA" id="ARBA00000448"/>
    </source>
</evidence>
<keyword evidence="5" id="KW-0136">Cellulose degradation</keyword>
<dbReference type="Proteomes" id="UP000219688">
    <property type="component" value="Unassembled WGS sequence"/>
</dbReference>
<evidence type="ECO:0000256" key="5">
    <source>
        <dbReference type="ARBA" id="ARBA00023001"/>
    </source>
</evidence>
<evidence type="ECO:0000256" key="8">
    <source>
        <dbReference type="ARBA" id="ARBA00023326"/>
    </source>
</evidence>
<protein>
    <recommendedName>
        <fullName evidence="3 11">Beta-glucosidase</fullName>
        <ecNumber evidence="3 11">3.2.1.21</ecNumber>
    </recommendedName>
</protein>
<evidence type="ECO:0000256" key="4">
    <source>
        <dbReference type="ARBA" id="ARBA00022801"/>
    </source>
</evidence>
<dbReference type="STRING" id="1122622.GCA_000421185_02675"/>
<dbReference type="Pfam" id="PF00232">
    <property type="entry name" value="Glyco_hydro_1"/>
    <property type="match status" value="1"/>
</dbReference>
<feature type="binding site" evidence="10">
    <location>
        <position position="426"/>
    </location>
    <ligand>
        <name>substrate</name>
    </ligand>
</feature>
<evidence type="ECO:0000256" key="6">
    <source>
        <dbReference type="ARBA" id="ARBA00023277"/>
    </source>
</evidence>
<dbReference type="InterPro" id="IPR033132">
    <property type="entry name" value="GH_1_N_CS"/>
</dbReference>
<dbReference type="PROSITE" id="PS00653">
    <property type="entry name" value="GLYCOSYL_HYDROL_F1_2"/>
    <property type="match status" value="1"/>
</dbReference>
<reference evidence="13" key="1">
    <citation type="submission" date="2017-08" db="EMBL/GenBank/DDBJ databases">
        <authorList>
            <person name="Varghese N."/>
            <person name="Submissions S."/>
        </authorList>
    </citation>
    <scope>NUCLEOTIDE SEQUENCE [LARGE SCALE GENOMIC DNA]</scope>
    <source>
        <strain evidence="13">USBA17B2</strain>
    </source>
</reference>
<dbReference type="InterPro" id="IPR001360">
    <property type="entry name" value="Glyco_hydro_1"/>
</dbReference>
<feature type="binding site" evidence="10">
    <location>
        <begin position="433"/>
        <end position="434"/>
    </location>
    <ligand>
        <name>substrate</name>
    </ligand>
</feature>
<dbReference type="EMBL" id="OBQK01000002">
    <property type="protein sequence ID" value="SOC53809.1"/>
    <property type="molecule type" value="Genomic_DNA"/>
</dbReference>
<dbReference type="GO" id="GO:0008422">
    <property type="term" value="F:beta-glucosidase activity"/>
    <property type="evidence" value="ECO:0007669"/>
    <property type="project" value="UniProtKB-EC"/>
</dbReference>
<dbReference type="EC" id="3.2.1.21" evidence="3 11"/>
<dbReference type="RefSeq" id="WP_097187213.1">
    <property type="nucleotide sequence ID" value="NZ_OBQK01000002.1"/>
</dbReference>
<organism evidence="12 13">
    <name type="scientific">Ornithinimicrobium cerasi</name>
    <dbReference type="NCBI Taxonomy" id="2248773"/>
    <lineage>
        <taxon>Bacteria</taxon>
        <taxon>Bacillati</taxon>
        <taxon>Actinomycetota</taxon>
        <taxon>Actinomycetes</taxon>
        <taxon>Micrococcales</taxon>
        <taxon>Ornithinimicrobiaceae</taxon>
        <taxon>Ornithinimicrobium</taxon>
    </lineage>
</organism>